<dbReference type="GO" id="GO:0042030">
    <property type="term" value="F:ATPase inhibitor activity"/>
    <property type="evidence" value="ECO:0007669"/>
    <property type="project" value="InterPro"/>
</dbReference>
<proteinExistence type="inferred from homology"/>
<sequence length="88" mass="9794">MLSATRLATRRAAFSPIMSIRPYSDGATGAPRPSGKGDSFTSREKGAEDYYVRKHEAEQLAALREKLKAQKEHVSDLESQINDLTKKQ</sequence>
<dbReference type="InterPro" id="IPR007648">
    <property type="entry name" value="ATPase_inhibitor_mt"/>
</dbReference>
<comment type="function">
    <text evidence="4">Inhibits the enzyme activity of ATPase.</text>
</comment>
<reference evidence="6 7" key="1">
    <citation type="journal article" date="2016" name="Proc. Natl. Acad. Sci. U.S.A.">
        <title>Comparative genomics of biotechnologically important yeasts.</title>
        <authorList>
            <person name="Riley R."/>
            <person name="Haridas S."/>
            <person name="Wolfe K.H."/>
            <person name="Lopes M.R."/>
            <person name="Hittinger C.T."/>
            <person name="Goeker M."/>
            <person name="Salamov A.A."/>
            <person name="Wisecaver J.H."/>
            <person name="Long T.M."/>
            <person name="Calvey C.H."/>
            <person name="Aerts A.L."/>
            <person name="Barry K.W."/>
            <person name="Choi C."/>
            <person name="Clum A."/>
            <person name="Coughlan A.Y."/>
            <person name="Deshpande S."/>
            <person name="Douglass A.P."/>
            <person name="Hanson S.J."/>
            <person name="Klenk H.-P."/>
            <person name="LaButti K.M."/>
            <person name="Lapidus A."/>
            <person name="Lindquist E.A."/>
            <person name="Lipzen A.M."/>
            <person name="Meier-Kolthoff J.P."/>
            <person name="Ohm R.A."/>
            <person name="Otillar R.P."/>
            <person name="Pangilinan J.L."/>
            <person name="Peng Y."/>
            <person name="Rokas A."/>
            <person name="Rosa C.A."/>
            <person name="Scheuner C."/>
            <person name="Sibirny A.A."/>
            <person name="Slot J.C."/>
            <person name="Stielow J.B."/>
            <person name="Sun H."/>
            <person name="Kurtzman C.P."/>
            <person name="Blackwell M."/>
            <person name="Grigoriev I.V."/>
            <person name="Jeffries T.W."/>
        </authorList>
    </citation>
    <scope>NUCLEOTIDE SEQUENCE [LARGE SCALE GENOMIC DNA]</scope>
    <source>
        <strain evidence="6 7">DSM 6958</strain>
    </source>
</reference>
<keyword evidence="3" id="KW-0496">Mitochondrion</keyword>
<gene>
    <name evidence="6" type="ORF">NADFUDRAFT_68527</name>
</gene>
<evidence type="ECO:0000313" key="6">
    <source>
        <dbReference type="EMBL" id="ODQ68258.1"/>
    </source>
</evidence>
<evidence type="ECO:0000313" key="7">
    <source>
        <dbReference type="Proteomes" id="UP000095009"/>
    </source>
</evidence>
<evidence type="ECO:0000256" key="3">
    <source>
        <dbReference type="ARBA" id="ARBA00023128"/>
    </source>
</evidence>
<dbReference type="GO" id="GO:0005739">
    <property type="term" value="C:mitochondrion"/>
    <property type="evidence" value="ECO:0007669"/>
    <property type="project" value="UniProtKB-SubCell"/>
</dbReference>
<evidence type="ECO:0000256" key="1">
    <source>
        <dbReference type="ARBA" id="ARBA00004173"/>
    </source>
</evidence>
<keyword evidence="7" id="KW-1185">Reference proteome</keyword>
<dbReference type="Gene3D" id="1.20.5.500">
    <property type="entry name" value="Single helix bin"/>
    <property type="match status" value="1"/>
</dbReference>
<organism evidence="6 7">
    <name type="scientific">Nadsonia fulvescens var. elongata DSM 6958</name>
    <dbReference type="NCBI Taxonomy" id="857566"/>
    <lineage>
        <taxon>Eukaryota</taxon>
        <taxon>Fungi</taxon>
        <taxon>Dikarya</taxon>
        <taxon>Ascomycota</taxon>
        <taxon>Saccharomycotina</taxon>
        <taxon>Dipodascomycetes</taxon>
        <taxon>Dipodascales</taxon>
        <taxon>Dipodascales incertae sedis</taxon>
        <taxon>Nadsonia</taxon>
    </lineage>
</organism>
<evidence type="ECO:0000256" key="2">
    <source>
        <dbReference type="ARBA" id="ARBA00010901"/>
    </source>
</evidence>
<dbReference type="Pfam" id="PF04568">
    <property type="entry name" value="IATP"/>
    <property type="match status" value="1"/>
</dbReference>
<accession>A0A1E3PSK4</accession>
<dbReference type="OrthoDB" id="5532350at2759"/>
<dbReference type="EMBL" id="KV454406">
    <property type="protein sequence ID" value="ODQ68258.1"/>
    <property type="molecule type" value="Genomic_DNA"/>
</dbReference>
<dbReference type="Proteomes" id="UP000095009">
    <property type="component" value="Unassembled WGS sequence"/>
</dbReference>
<dbReference type="AlphaFoldDB" id="A0A1E3PSK4"/>
<dbReference type="STRING" id="857566.A0A1E3PSK4"/>
<protein>
    <recommendedName>
        <fullName evidence="4">ATPase inhibitor, mitochondrial</fullName>
    </recommendedName>
</protein>
<comment type="similarity">
    <text evidence="2 4">Belongs to the ATPase inhibitor family.</text>
</comment>
<dbReference type="SUPFAM" id="SSF64602">
    <property type="entry name" value="F1 ATPase inhibitor, IF1, C-terminal domain"/>
    <property type="match status" value="1"/>
</dbReference>
<feature type="compositionally biased region" description="Polar residues" evidence="5">
    <location>
        <begin position="77"/>
        <end position="88"/>
    </location>
</feature>
<name>A0A1E3PSK4_9ASCO</name>
<evidence type="ECO:0000256" key="4">
    <source>
        <dbReference type="RuleBase" id="RU368087"/>
    </source>
</evidence>
<feature type="region of interest" description="Disordered" evidence="5">
    <location>
        <begin position="20"/>
        <end position="47"/>
    </location>
</feature>
<comment type="subcellular location">
    <subcellularLocation>
        <location evidence="1">Mitochondrion</location>
    </subcellularLocation>
</comment>
<feature type="region of interest" description="Disordered" evidence="5">
    <location>
        <begin position="69"/>
        <end position="88"/>
    </location>
</feature>
<evidence type="ECO:0000256" key="5">
    <source>
        <dbReference type="SAM" id="MobiDB-lite"/>
    </source>
</evidence>